<evidence type="ECO:0000313" key="1">
    <source>
        <dbReference type="EMBL" id="CAB1417698.1"/>
    </source>
</evidence>
<sequence length="176" mass="19311">MTHHAEANMPTVNATSGVCKFHTCPIILRPSLPPFLPPFLPPSCVPPLFTTHAHPPRSLTPHTEQLEKWKAALGTCNREQGAAAGTDEGSNNTEGLFSSVSLPTAWVYSQERRSSPHDKGCSCLFFSRNGKKNDIMAAELRVSLKPELSTMGPFVKKLADMDKNAAQKMNWCQFSC</sequence>
<dbReference type="EMBL" id="CADEAL010000279">
    <property type="protein sequence ID" value="CAB1417698.1"/>
    <property type="molecule type" value="Genomic_DNA"/>
</dbReference>
<comment type="caution">
    <text evidence="1">The sequence shown here is derived from an EMBL/GenBank/DDBJ whole genome shotgun (WGS) entry which is preliminary data.</text>
</comment>
<organism evidence="1 2">
    <name type="scientific">Pleuronectes platessa</name>
    <name type="common">European plaice</name>
    <dbReference type="NCBI Taxonomy" id="8262"/>
    <lineage>
        <taxon>Eukaryota</taxon>
        <taxon>Metazoa</taxon>
        <taxon>Chordata</taxon>
        <taxon>Craniata</taxon>
        <taxon>Vertebrata</taxon>
        <taxon>Euteleostomi</taxon>
        <taxon>Actinopterygii</taxon>
        <taxon>Neopterygii</taxon>
        <taxon>Teleostei</taxon>
        <taxon>Neoteleostei</taxon>
        <taxon>Acanthomorphata</taxon>
        <taxon>Carangaria</taxon>
        <taxon>Pleuronectiformes</taxon>
        <taxon>Pleuronectoidei</taxon>
        <taxon>Pleuronectidae</taxon>
        <taxon>Pleuronectes</taxon>
    </lineage>
</organism>
<name>A0A9N7TSN8_PLEPL</name>
<reference evidence="1" key="1">
    <citation type="submission" date="2020-03" db="EMBL/GenBank/DDBJ databases">
        <authorList>
            <person name="Weist P."/>
        </authorList>
    </citation>
    <scope>NUCLEOTIDE SEQUENCE</scope>
</reference>
<accession>A0A9N7TSN8</accession>
<dbReference type="Proteomes" id="UP001153269">
    <property type="component" value="Unassembled WGS sequence"/>
</dbReference>
<gene>
    <name evidence="1" type="ORF">PLEPLA_LOCUS5517</name>
</gene>
<protein>
    <submittedName>
        <fullName evidence="1">Uncharacterized protein</fullName>
    </submittedName>
</protein>
<keyword evidence="2" id="KW-1185">Reference proteome</keyword>
<dbReference type="AlphaFoldDB" id="A0A9N7TSN8"/>
<proteinExistence type="predicted"/>
<evidence type="ECO:0000313" key="2">
    <source>
        <dbReference type="Proteomes" id="UP001153269"/>
    </source>
</evidence>